<reference evidence="10 11" key="1">
    <citation type="submission" date="2022-05" db="EMBL/GenBank/DDBJ databases">
        <authorList>
            <consortium name="Genoscope - CEA"/>
            <person name="William W."/>
        </authorList>
    </citation>
    <scope>NUCLEOTIDE SEQUENCE [LARGE SCALE GENOMIC DNA]</scope>
</reference>
<feature type="transmembrane region" description="Helical" evidence="7">
    <location>
        <begin position="260"/>
        <end position="282"/>
    </location>
</feature>
<evidence type="ECO:0008006" key="12">
    <source>
        <dbReference type="Google" id="ProtNLM"/>
    </source>
</evidence>
<evidence type="ECO:0000256" key="4">
    <source>
        <dbReference type="ARBA" id="ARBA00023136"/>
    </source>
</evidence>
<evidence type="ECO:0000259" key="9">
    <source>
        <dbReference type="Pfam" id="PF21892"/>
    </source>
</evidence>
<dbReference type="Pfam" id="PF10192">
    <property type="entry name" value="GPR180-TMEM145_TM"/>
    <property type="match status" value="1"/>
</dbReference>
<feature type="domain" description="GPR180-like N-terminal" evidence="9">
    <location>
        <begin position="26"/>
        <end position="163"/>
    </location>
</feature>
<accession>A0ABN8LGH9</accession>
<keyword evidence="3 7" id="KW-1133">Transmembrane helix</keyword>
<feature type="compositionally biased region" description="Polar residues" evidence="6">
    <location>
        <begin position="436"/>
        <end position="455"/>
    </location>
</feature>
<feature type="transmembrane region" description="Helical" evidence="7">
    <location>
        <begin position="219"/>
        <end position="240"/>
    </location>
</feature>
<dbReference type="Pfam" id="PF21892">
    <property type="entry name" value="TMEM145_N"/>
    <property type="match status" value="1"/>
</dbReference>
<name>A0ABN8LGH9_9CNID</name>
<dbReference type="PANTHER" id="PTHR23252">
    <property type="entry name" value="INTIMAL THICKNESS RECEPTOR-RELATED"/>
    <property type="match status" value="1"/>
</dbReference>
<evidence type="ECO:0000313" key="11">
    <source>
        <dbReference type="Proteomes" id="UP001159427"/>
    </source>
</evidence>
<evidence type="ECO:0000256" key="3">
    <source>
        <dbReference type="ARBA" id="ARBA00022989"/>
    </source>
</evidence>
<keyword evidence="5" id="KW-0325">Glycoprotein</keyword>
<evidence type="ECO:0000256" key="2">
    <source>
        <dbReference type="ARBA" id="ARBA00022692"/>
    </source>
</evidence>
<keyword evidence="11" id="KW-1185">Reference proteome</keyword>
<organism evidence="10 11">
    <name type="scientific">Porites evermanni</name>
    <dbReference type="NCBI Taxonomy" id="104178"/>
    <lineage>
        <taxon>Eukaryota</taxon>
        <taxon>Metazoa</taxon>
        <taxon>Cnidaria</taxon>
        <taxon>Anthozoa</taxon>
        <taxon>Hexacorallia</taxon>
        <taxon>Scleractinia</taxon>
        <taxon>Fungiina</taxon>
        <taxon>Poritidae</taxon>
        <taxon>Porites</taxon>
    </lineage>
</organism>
<dbReference type="InterPro" id="IPR047831">
    <property type="entry name" value="GPR180/TMEM145"/>
</dbReference>
<comment type="subcellular location">
    <subcellularLocation>
        <location evidence="1">Membrane</location>
        <topology evidence="1">Multi-pass membrane protein</topology>
    </subcellularLocation>
</comment>
<feature type="transmembrane region" description="Helical" evidence="7">
    <location>
        <begin position="394"/>
        <end position="411"/>
    </location>
</feature>
<sequence length="455" mass="51762">MRGVSETAVVFLFSIFTFGLVYGNHVSGRIEGDQKFMALVSKFWFADDVGRLDFKVKYSTTSNCCPSLAYYNDKFNDWESVNQNSDMVCQSKLSYAQGMFSFQNATIGNDNSTDRSYSVQCHTNGDSYLQFCSGTFRADSVDNGWWSFVLSHCNSTRGLNISYEFNFTDGYFWNADTSTRRVRDIFDSHLISLGGYLVLYIASFYFARHLHRRGMLHPAFKLFMTTLGFKTGAVLFDFIFHTNYVLSGLELSVFTISEVLHATSEIILIVLLILLVFGWTITKASLNESIQTKLKMFFSSYTLIFGILFVLEQRLFVPQVLQIARLGNAMLRSLAWVLFVYGTYSTIRENPAKQQFFLSLMVFFSVWFLTKPVASLVSAFSSEGWLIALRFHRLEPILCFIGFGCLLSIMGPKHFPFHARTNGVGPPQVQNPPVTFNETTGWNEGNRTFGTQPTY</sequence>
<protein>
    <recommendedName>
        <fullName evidence="12">Transmembrane protein 145</fullName>
    </recommendedName>
</protein>
<evidence type="ECO:0000313" key="10">
    <source>
        <dbReference type="EMBL" id="CAH3016184.1"/>
    </source>
</evidence>
<dbReference type="Proteomes" id="UP001159427">
    <property type="component" value="Unassembled WGS sequence"/>
</dbReference>
<proteinExistence type="predicted"/>
<evidence type="ECO:0000256" key="5">
    <source>
        <dbReference type="ARBA" id="ARBA00023180"/>
    </source>
</evidence>
<feature type="transmembrane region" description="Helical" evidence="7">
    <location>
        <begin position="323"/>
        <end position="344"/>
    </location>
</feature>
<keyword evidence="2 7" id="KW-0812">Transmembrane</keyword>
<feature type="domain" description="GPR180/TMEM145 transmembrane" evidence="8">
    <location>
        <begin position="196"/>
        <end position="383"/>
    </location>
</feature>
<feature type="transmembrane region" description="Helical" evidence="7">
    <location>
        <begin position="294"/>
        <end position="311"/>
    </location>
</feature>
<feature type="region of interest" description="Disordered" evidence="6">
    <location>
        <begin position="428"/>
        <end position="455"/>
    </location>
</feature>
<evidence type="ECO:0000256" key="7">
    <source>
        <dbReference type="SAM" id="Phobius"/>
    </source>
</evidence>
<evidence type="ECO:0000256" key="6">
    <source>
        <dbReference type="SAM" id="MobiDB-lite"/>
    </source>
</evidence>
<evidence type="ECO:0000256" key="1">
    <source>
        <dbReference type="ARBA" id="ARBA00004141"/>
    </source>
</evidence>
<dbReference type="PANTHER" id="PTHR23252:SF24">
    <property type="entry name" value="TRANSMEMBRANE PROTEIN 145"/>
    <property type="match status" value="1"/>
</dbReference>
<feature type="transmembrane region" description="Helical" evidence="7">
    <location>
        <begin position="356"/>
        <end position="374"/>
    </location>
</feature>
<dbReference type="EMBL" id="CALNXI010000036">
    <property type="protein sequence ID" value="CAH3016184.1"/>
    <property type="molecule type" value="Genomic_DNA"/>
</dbReference>
<dbReference type="InterPro" id="IPR053880">
    <property type="entry name" value="GPR180-like_N"/>
</dbReference>
<keyword evidence="4 7" id="KW-0472">Membrane</keyword>
<comment type="caution">
    <text evidence="10">The sequence shown here is derived from an EMBL/GenBank/DDBJ whole genome shotgun (WGS) entry which is preliminary data.</text>
</comment>
<evidence type="ECO:0000259" key="8">
    <source>
        <dbReference type="Pfam" id="PF10192"/>
    </source>
</evidence>
<gene>
    <name evidence="10" type="ORF">PEVE_00026518</name>
</gene>
<feature type="transmembrane region" description="Helical" evidence="7">
    <location>
        <begin position="189"/>
        <end position="207"/>
    </location>
</feature>
<dbReference type="InterPro" id="IPR019336">
    <property type="entry name" value="GPR180/TMEM145_TM"/>
</dbReference>